<dbReference type="EMBL" id="LT629740">
    <property type="protein sequence ID" value="SDS60303.1"/>
    <property type="molecule type" value="Genomic_DNA"/>
</dbReference>
<dbReference type="InterPro" id="IPR017853">
    <property type="entry name" value="GH"/>
</dbReference>
<dbReference type="GO" id="GO:0009251">
    <property type="term" value="P:glucan catabolic process"/>
    <property type="evidence" value="ECO:0007669"/>
    <property type="project" value="TreeGrafter"/>
</dbReference>
<evidence type="ECO:0000256" key="1">
    <source>
        <dbReference type="ARBA" id="ARBA00022801"/>
    </source>
</evidence>
<dbReference type="InterPro" id="IPR018087">
    <property type="entry name" value="Glyco_hydro_5_CS"/>
</dbReference>
<dbReference type="STRING" id="652787.SAMN05216490_1453"/>
<keyword evidence="7" id="KW-1185">Reference proteome</keyword>
<dbReference type="GO" id="GO:0008422">
    <property type="term" value="F:beta-glucosidase activity"/>
    <property type="evidence" value="ECO:0007669"/>
    <property type="project" value="TreeGrafter"/>
</dbReference>
<comment type="similarity">
    <text evidence="3">Belongs to the glycosyl hydrolase 5 (cellulase A) family.</text>
</comment>
<evidence type="ECO:0000313" key="6">
    <source>
        <dbReference type="EMBL" id="SDS60303.1"/>
    </source>
</evidence>
<accession>A0A1H1TJ74</accession>
<keyword evidence="4" id="KW-0732">Signal</keyword>
<organism evidence="6 7">
    <name type="scientific">Mucilaginibacter mallensis</name>
    <dbReference type="NCBI Taxonomy" id="652787"/>
    <lineage>
        <taxon>Bacteria</taxon>
        <taxon>Pseudomonadati</taxon>
        <taxon>Bacteroidota</taxon>
        <taxon>Sphingobacteriia</taxon>
        <taxon>Sphingobacteriales</taxon>
        <taxon>Sphingobacteriaceae</taxon>
        <taxon>Mucilaginibacter</taxon>
    </lineage>
</organism>
<dbReference type="InterPro" id="IPR050386">
    <property type="entry name" value="Glycosyl_hydrolase_5"/>
</dbReference>
<dbReference type="GO" id="GO:0005576">
    <property type="term" value="C:extracellular region"/>
    <property type="evidence" value="ECO:0007669"/>
    <property type="project" value="TreeGrafter"/>
</dbReference>
<name>A0A1H1TJ74_MUCMA</name>
<evidence type="ECO:0000256" key="3">
    <source>
        <dbReference type="RuleBase" id="RU361153"/>
    </source>
</evidence>
<keyword evidence="2 3" id="KW-0326">Glycosidase</keyword>
<evidence type="ECO:0000313" key="7">
    <source>
        <dbReference type="Proteomes" id="UP000199679"/>
    </source>
</evidence>
<dbReference type="PANTHER" id="PTHR31297">
    <property type="entry name" value="GLUCAN ENDO-1,6-BETA-GLUCOSIDASE B"/>
    <property type="match status" value="1"/>
</dbReference>
<dbReference type="AlphaFoldDB" id="A0A1H1TJ74"/>
<gene>
    <name evidence="6" type="ORF">SAMN05216490_1453</name>
</gene>
<dbReference type="Proteomes" id="UP000199679">
    <property type="component" value="Chromosome I"/>
</dbReference>
<proteinExistence type="inferred from homology"/>
<evidence type="ECO:0000256" key="4">
    <source>
        <dbReference type="SAM" id="SignalP"/>
    </source>
</evidence>
<dbReference type="InterPro" id="IPR001547">
    <property type="entry name" value="Glyco_hydro_5"/>
</dbReference>
<evidence type="ECO:0000256" key="2">
    <source>
        <dbReference type="ARBA" id="ARBA00023295"/>
    </source>
</evidence>
<sequence>MTMKKCLFILMTVLAVFPVISNAQSAKFISVKGKEIIGADGQPFLMKGTNVGNWLIPEGYMFKFTKINSPKLINQAFMELIGPDETKIFWKKYLDAYITQADIHFMKTSGMNTLRVPFSYRLFTNEDYLGENNPNRGFELLDKLIGWCKAEGIYVILDMHSAPGGQTGDNIDDGYGYPFLFQNEGSRQETIQIWTRIADHYKNETAILGYDLLNEPIAHYFKKEELNPYLEPFYKELTKAVRTVDKNHLIILGGAQWDSNMHMFGPPFDSKLVYTFHKYWTPTTQDVIQEYIDFRDKYNVPIYCGETGENKDPWVGDFRKLLEANNIGWTYWPYKKMDNVSGIITFKRPMAYDTIINYTEKQRISFEDIRKAAPTNRAQVKQALYEMLENCKFENCTPNNSYIQALGLVTNK</sequence>
<keyword evidence="1 3" id="KW-0378">Hydrolase</keyword>
<evidence type="ECO:0000259" key="5">
    <source>
        <dbReference type="Pfam" id="PF00150"/>
    </source>
</evidence>
<reference evidence="6 7" key="1">
    <citation type="submission" date="2016-10" db="EMBL/GenBank/DDBJ databases">
        <authorList>
            <person name="de Groot N.N."/>
        </authorList>
    </citation>
    <scope>NUCLEOTIDE SEQUENCE [LARGE SCALE GENOMIC DNA]</scope>
    <source>
        <strain evidence="6 7">MP1X4</strain>
    </source>
</reference>
<feature type="chain" id="PRO_5009261265" evidence="4">
    <location>
        <begin position="26"/>
        <end position="412"/>
    </location>
</feature>
<dbReference type="SUPFAM" id="SSF51445">
    <property type="entry name" value="(Trans)glycosidases"/>
    <property type="match status" value="1"/>
</dbReference>
<dbReference type="GO" id="GO:0009986">
    <property type="term" value="C:cell surface"/>
    <property type="evidence" value="ECO:0007669"/>
    <property type="project" value="TreeGrafter"/>
</dbReference>
<feature type="signal peptide" evidence="4">
    <location>
        <begin position="1"/>
        <end position="25"/>
    </location>
</feature>
<dbReference type="Pfam" id="PF00150">
    <property type="entry name" value="Cellulase"/>
    <property type="match status" value="1"/>
</dbReference>
<protein>
    <submittedName>
        <fullName evidence="6">Aryl-phospho-beta-D-glucosidase BglC, GH1 family</fullName>
    </submittedName>
</protein>
<feature type="domain" description="Glycoside hydrolase family 5" evidence="5">
    <location>
        <begin position="94"/>
        <end position="335"/>
    </location>
</feature>
<dbReference type="PROSITE" id="PS00659">
    <property type="entry name" value="GLYCOSYL_HYDROL_F5"/>
    <property type="match status" value="1"/>
</dbReference>
<dbReference type="Gene3D" id="3.20.20.80">
    <property type="entry name" value="Glycosidases"/>
    <property type="match status" value="1"/>
</dbReference>
<dbReference type="PANTHER" id="PTHR31297:SF13">
    <property type="entry name" value="PUTATIVE-RELATED"/>
    <property type="match status" value="1"/>
</dbReference>